<proteinExistence type="inferred from homology"/>
<dbReference type="GO" id="GO:0004659">
    <property type="term" value="F:prenyltransferase activity"/>
    <property type="evidence" value="ECO:0007669"/>
    <property type="project" value="InterPro"/>
</dbReference>
<dbReference type="GO" id="GO:0046872">
    <property type="term" value="F:metal ion binding"/>
    <property type="evidence" value="ECO:0007669"/>
    <property type="project" value="UniProtKB-KW"/>
</dbReference>
<accession>A0A7C1JNF9</accession>
<comment type="caution">
    <text evidence="4">The sequence shown here is derived from an EMBL/GenBank/DDBJ whole genome shotgun (WGS) entry which is preliminary data.</text>
</comment>
<comment type="similarity">
    <text evidence="3">Belongs to the FPP/GGPP synthase family.</text>
</comment>
<sequence length="340" mass="37187">MKQFSEQWLPPLEAELRAVLAGNEPATAAHYGMIHYHMGWVDAEFRPVTLPAGKRLRPLLCLMACQEVGGDPVQALPAAAALEILHNFSLVHDDIEDGDERRRHRPTVWALWGVPQAINAGDAMFALAFAALQRLSARGVAPETVLAALQLFTETCVALTEGQHLDMAFEQRACVSVDEYMRMIQGKTAALIGASVAIGGLVGGAAQGVDASLRRFGQSIGLAFQIQDDLLGVWGDPTVTGKAAGADILRRKKSLPLLHALNHPIHGDAFRSFLSRPELTADDLPEAMELLARTASYEYATQQMHRLYQAGLDALREALGERAERSLLWATAQWLMHRQM</sequence>
<dbReference type="PROSITE" id="PS00723">
    <property type="entry name" value="POLYPRENYL_SYNTHASE_1"/>
    <property type="match status" value="1"/>
</dbReference>
<keyword evidence="1" id="KW-0479">Metal-binding</keyword>
<dbReference type="EMBL" id="DSMG01000045">
    <property type="protein sequence ID" value="HDX30645.1"/>
    <property type="molecule type" value="Genomic_DNA"/>
</dbReference>
<protein>
    <submittedName>
        <fullName evidence="4">Polyprenyl synthetase family protein</fullName>
    </submittedName>
</protein>
<dbReference type="SFLD" id="SFLDG01017">
    <property type="entry name" value="Polyprenyl_Transferase_Like"/>
    <property type="match status" value="1"/>
</dbReference>
<keyword evidence="3" id="KW-0808">Transferase</keyword>
<keyword evidence="2" id="KW-0460">Magnesium</keyword>
<dbReference type="InterPro" id="IPR000092">
    <property type="entry name" value="Polyprenyl_synt"/>
</dbReference>
<evidence type="ECO:0000313" key="4">
    <source>
        <dbReference type="EMBL" id="HDX30645.1"/>
    </source>
</evidence>
<reference evidence="4" key="1">
    <citation type="journal article" date="2020" name="mSystems">
        <title>Genome- and Community-Level Interaction Insights into Carbon Utilization and Element Cycling Functions of Hydrothermarchaeota in Hydrothermal Sediment.</title>
        <authorList>
            <person name="Zhou Z."/>
            <person name="Liu Y."/>
            <person name="Xu W."/>
            <person name="Pan J."/>
            <person name="Luo Z.H."/>
            <person name="Li M."/>
        </authorList>
    </citation>
    <scope>NUCLEOTIDE SEQUENCE [LARGE SCALE GENOMIC DNA]</scope>
    <source>
        <strain evidence="4">SpSt-289</strain>
    </source>
</reference>
<dbReference type="PROSITE" id="PS00444">
    <property type="entry name" value="POLYPRENYL_SYNTHASE_2"/>
    <property type="match status" value="1"/>
</dbReference>
<dbReference type="PANTHER" id="PTHR12001">
    <property type="entry name" value="GERANYLGERANYL PYROPHOSPHATE SYNTHASE"/>
    <property type="match status" value="1"/>
</dbReference>
<evidence type="ECO:0000256" key="1">
    <source>
        <dbReference type="ARBA" id="ARBA00022723"/>
    </source>
</evidence>
<name>A0A7C1JNF9_9CHLR</name>
<organism evidence="4">
    <name type="scientific">Caldilinea aerophila</name>
    <dbReference type="NCBI Taxonomy" id="133453"/>
    <lineage>
        <taxon>Bacteria</taxon>
        <taxon>Bacillati</taxon>
        <taxon>Chloroflexota</taxon>
        <taxon>Caldilineae</taxon>
        <taxon>Caldilineales</taxon>
        <taxon>Caldilineaceae</taxon>
        <taxon>Caldilinea</taxon>
    </lineage>
</organism>
<evidence type="ECO:0000256" key="3">
    <source>
        <dbReference type="RuleBase" id="RU004466"/>
    </source>
</evidence>
<dbReference type="SFLD" id="SFLDS00005">
    <property type="entry name" value="Isoprenoid_Synthase_Type_I"/>
    <property type="match status" value="1"/>
</dbReference>
<dbReference type="Gene3D" id="1.10.600.10">
    <property type="entry name" value="Farnesyl Diphosphate Synthase"/>
    <property type="match status" value="1"/>
</dbReference>
<dbReference type="Pfam" id="PF00348">
    <property type="entry name" value="polyprenyl_synt"/>
    <property type="match status" value="1"/>
</dbReference>
<dbReference type="PANTHER" id="PTHR12001:SF86">
    <property type="entry name" value="GERANYLGERANYL DIPHOSPHATE SYNTHASE"/>
    <property type="match status" value="1"/>
</dbReference>
<dbReference type="InterPro" id="IPR008949">
    <property type="entry name" value="Isoprenoid_synthase_dom_sf"/>
</dbReference>
<dbReference type="GO" id="GO:0008299">
    <property type="term" value="P:isoprenoid biosynthetic process"/>
    <property type="evidence" value="ECO:0007669"/>
    <property type="project" value="InterPro"/>
</dbReference>
<evidence type="ECO:0000256" key="2">
    <source>
        <dbReference type="ARBA" id="ARBA00022842"/>
    </source>
</evidence>
<dbReference type="InterPro" id="IPR033749">
    <property type="entry name" value="Polyprenyl_synt_CS"/>
</dbReference>
<dbReference type="CDD" id="cd00685">
    <property type="entry name" value="Trans_IPPS_HT"/>
    <property type="match status" value="1"/>
</dbReference>
<dbReference type="AlphaFoldDB" id="A0A7C1JNF9"/>
<gene>
    <name evidence="4" type="ORF">ENQ20_04035</name>
</gene>
<dbReference type="SUPFAM" id="SSF48576">
    <property type="entry name" value="Terpenoid synthases"/>
    <property type="match status" value="1"/>
</dbReference>